<protein>
    <submittedName>
        <fullName evidence="3">Family 16 glycosylhydrolase</fullName>
    </submittedName>
</protein>
<evidence type="ECO:0000259" key="2">
    <source>
        <dbReference type="Pfam" id="PF00722"/>
    </source>
</evidence>
<dbReference type="Proteomes" id="UP000430272">
    <property type="component" value="Unassembled WGS sequence"/>
</dbReference>
<sequence length="271" mass="30389">MVLCALGIAVLAQNATGGSLLTALTPEPAPGSVPNPYCRSQPSGDLPPLDVSDMRLWNYDAAWHASQWDNAFSRIPWRSDHVSLAANGDVVLRLDGSGAPQIKSGSRIAMADKGTWETEVTLPEMREGMVVAPLWLFNQDRREEIDFEFAGRKSLDLSLHAYPRGEHRKTTVSVFKGMDFSNCTVRFKIVADIPAGWASLYVEDELVHRFERKDLGYFVTGKTRPIIEMWAGRDDHEGFVQWLGKWRDLPPGKTLTMRVHGYRFSPATDDR</sequence>
<comment type="caution">
    <text evidence="3">The sequence shown here is derived from an EMBL/GenBank/DDBJ whole genome shotgun (WGS) entry which is preliminary data.</text>
</comment>
<dbReference type="Pfam" id="PF00722">
    <property type="entry name" value="Glyco_hydro_16"/>
    <property type="match status" value="1"/>
</dbReference>
<dbReference type="GO" id="GO:0004553">
    <property type="term" value="F:hydrolase activity, hydrolyzing O-glycosyl compounds"/>
    <property type="evidence" value="ECO:0007669"/>
    <property type="project" value="InterPro"/>
</dbReference>
<dbReference type="RefSeq" id="WP_160661085.1">
    <property type="nucleotide sequence ID" value="NZ_BAABDV010000001.1"/>
</dbReference>
<comment type="similarity">
    <text evidence="1">Belongs to the glycosyl hydrolase 16 family.</text>
</comment>
<evidence type="ECO:0000256" key="1">
    <source>
        <dbReference type="ARBA" id="ARBA00006865"/>
    </source>
</evidence>
<dbReference type="InterPro" id="IPR013320">
    <property type="entry name" value="ConA-like_dom_sf"/>
</dbReference>
<evidence type="ECO:0000313" key="3">
    <source>
        <dbReference type="EMBL" id="MXO54328.1"/>
    </source>
</evidence>
<keyword evidence="4" id="KW-1185">Reference proteome</keyword>
<evidence type="ECO:0000313" key="4">
    <source>
        <dbReference type="Proteomes" id="UP000430272"/>
    </source>
</evidence>
<dbReference type="Gene3D" id="2.60.120.200">
    <property type="match status" value="1"/>
</dbReference>
<dbReference type="OrthoDB" id="7412063at2"/>
<gene>
    <name evidence="3" type="ORF">GRI47_09970</name>
</gene>
<name>A0A844YBH0_9SPHN</name>
<organism evidence="3 4">
    <name type="scientific">Qipengyuania pelagi</name>
    <dbReference type="NCBI Taxonomy" id="994320"/>
    <lineage>
        <taxon>Bacteria</taxon>
        <taxon>Pseudomonadati</taxon>
        <taxon>Pseudomonadota</taxon>
        <taxon>Alphaproteobacteria</taxon>
        <taxon>Sphingomonadales</taxon>
        <taxon>Erythrobacteraceae</taxon>
        <taxon>Qipengyuania</taxon>
    </lineage>
</organism>
<dbReference type="EMBL" id="WTYD01000001">
    <property type="protein sequence ID" value="MXO54328.1"/>
    <property type="molecule type" value="Genomic_DNA"/>
</dbReference>
<proteinExistence type="inferred from homology"/>
<dbReference type="SUPFAM" id="SSF49899">
    <property type="entry name" value="Concanavalin A-like lectins/glucanases"/>
    <property type="match status" value="1"/>
</dbReference>
<dbReference type="InterPro" id="IPR000757">
    <property type="entry name" value="Beta-glucanase-like"/>
</dbReference>
<reference evidence="3 4" key="1">
    <citation type="submission" date="2019-12" db="EMBL/GenBank/DDBJ databases">
        <title>Genomic-based taxomic classification of the family Erythrobacteraceae.</title>
        <authorList>
            <person name="Xu L."/>
        </authorList>
    </citation>
    <scope>NUCLEOTIDE SEQUENCE [LARGE SCALE GENOMIC DNA]</scope>
    <source>
        <strain evidence="3 4">JCM 17468</strain>
    </source>
</reference>
<keyword evidence="3" id="KW-0378">Hydrolase</keyword>
<feature type="domain" description="GH16" evidence="2">
    <location>
        <begin position="75"/>
        <end position="215"/>
    </location>
</feature>
<dbReference type="GO" id="GO:0005975">
    <property type="term" value="P:carbohydrate metabolic process"/>
    <property type="evidence" value="ECO:0007669"/>
    <property type="project" value="InterPro"/>
</dbReference>
<dbReference type="AlphaFoldDB" id="A0A844YBH0"/>
<accession>A0A844YBH0</accession>